<keyword evidence="2" id="KW-1133">Transmembrane helix</keyword>
<keyword evidence="2" id="KW-0812">Transmembrane</keyword>
<dbReference type="InterPro" id="IPR011009">
    <property type="entry name" value="Kinase-like_dom_sf"/>
</dbReference>
<feature type="transmembrane region" description="Helical" evidence="2">
    <location>
        <begin position="494"/>
        <end position="513"/>
    </location>
</feature>
<comment type="similarity">
    <text evidence="1">Belongs to the protein kinase superfamily. ADCK protein kinase family.</text>
</comment>
<evidence type="ECO:0000256" key="1">
    <source>
        <dbReference type="ARBA" id="ARBA00009670"/>
    </source>
</evidence>
<proteinExistence type="inferred from homology"/>
<evidence type="ECO:0000259" key="3">
    <source>
        <dbReference type="PROSITE" id="PS50011"/>
    </source>
</evidence>
<gene>
    <name evidence="4" type="ORF">J0X13_14910</name>
</gene>
<organism evidence="4 5">
    <name type="scientific">[Muricauda] lutisoli</name>
    <dbReference type="NCBI Taxonomy" id="2816035"/>
    <lineage>
        <taxon>Bacteria</taxon>
        <taxon>Pseudomonadati</taxon>
        <taxon>Bacteroidota</taxon>
        <taxon>Flavobacteriia</taxon>
        <taxon>Flavobacteriales</taxon>
        <taxon>Flavobacteriaceae</taxon>
        <taxon>Allomuricauda</taxon>
    </lineage>
</organism>
<dbReference type="CDD" id="cd05121">
    <property type="entry name" value="ABC1_ADCK3-like"/>
    <property type="match status" value="1"/>
</dbReference>
<dbReference type="PROSITE" id="PS50011">
    <property type="entry name" value="PROTEIN_KINASE_DOM"/>
    <property type="match status" value="1"/>
</dbReference>
<dbReference type="RefSeq" id="WP_207072180.1">
    <property type="nucleotide sequence ID" value="NZ_JAFLND010000004.1"/>
</dbReference>
<dbReference type="PANTHER" id="PTHR10566:SF113">
    <property type="entry name" value="PROTEIN ACTIVITY OF BC1 COMPLEX KINASE 7, CHLOROPLASTIC"/>
    <property type="match status" value="1"/>
</dbReference>
<accession>A0ABS3F008</accession>
<comment type="caution">
    <text evidence="4">The sequence shown here is derived from an EMBL/GenBank/DDBJ whole genome shotgun (WGS) entry which is preliminary data.</text>
</comment>
<dbReference type="Gene3D" id="1.10.510.10">
    <property type="entry name" value="Transferase(Phosphotransferase) domain 1"/>
    <property type="match status" value="1"/>
</dbReference>
<keyword evidence="4" id="KW-0418">Kinase</keyword>
<dbReference type="PANTHER" id="PTHR10566">
    <property type="entry name" value="CHAPERONE-ACTIVITY OF BC1 COMPLEX CABC1 -RELATED"/>
    <property type="match status" value="1"/>
</dbReference>
<dbReference type="Pfam" id="PF03109">
    <property type="entry name" value="ABC1"/>
    <property type="match status" value="1"/>
</dbReference>
<dbReference type="EMBL" id="JAFLND010000004">
    <property type="protein sequence ID" value="MBO0331846.1"/>
    <property type="molecule type" value="Genomic_DNA"/>
</dbReference>
<evidence type="ECO:0000313" key="5">
    <source>
        <dbReference type="Proteomes" id="UP000664163"/>
    </source>
</evidence>
<dbReference type="SUPFAM" id="SSF56112">
    <property type="entry name" value="Protein kinase-like (PK-like)"/>
    <property type="match status" value="1"/>
</dbReference>
<dbReference type="InterPro" id="IPR004147">
    <property type="entry name" value="ABC1_dom"/>
</dbReference>
<keyword evidence="2" id="KW-0472">Membrane</keyword>
<keyword evidence="5" id="KW-1185">Reference proteome</keyword>
<keyword evidence="4" id="KW-0808">Transferase</keyword>
<reference evidence="4 5" key="1">
    <citation type="submission" date="2021-03" db="EMBL/GenBank/DDBJ databases">
        <title>Muricauda sp. CAU 1631 isolated from Incheon.</title>
        <authorList>
            <person name="Kim W."/>
        </authorList>
    </citation>
    <scope>NUCLEOTIDE SEQUENCE [LARGE SCALE GENOMIC DNA]</scope>
    <source>
        <strain evidence="4 5">CAU 1631</strain>
    </source>
</reference>
<dbReference type="Proteomes" id="UP000664163">
    <property type="component" value="Unassembled WGS sequence"/>
</dbReference>
<evidence type="ECO:0000313" key="4">
    <source>
        <dbReference type="EMBL" id="MBO0331846.1"/>
    </source>
</evidence>
<feature type="domain" description="Protein kinase" evidence="3">
    <location>
        <begin position="124"/>
        <end position="456"/>
    </location>
</feature>
<dbReference type="InterPro" id="IPR050154">
    <property type="entry name" value="UbiB_kinase"/>
</dbReference>
<protein>
    <submittedName>
        <fullName evidence="4">AarF/ABC1/UbiB kinase family protein</fullName>
    </submittedName>
</protein>
<evidence type="ECO:0000256" key="2">
    <source>
        <dbReference type="SAM" id="Phobius"/>
    </source>
</evidence>
<feature type="transmembrane region" description="Helical" evidence="2">
    <location>
        <begin position="519"/>
        <end position="542"/>
    </location>
</feature>
<name>A0ABS3F008_9FLAO</name>
<dbReference type="GO" id="GO:0016301">
    <property type="term" value="F:kinase activity"/>
    <property type="evidence" value="ECO:0007669"/>
    <property type="project" value="UniProtKB-KW"/>
</dbReference>
<dbReference type="InterPro" id="IPR000719">
    <property type="entry name" value="Prot_kinase_dom"/>
</dbReference>
<sequence length="549" mass="62474">MNRNATKLNRFLKVTSVFTKYGFENILASQSIKKWIPKKLLKKNEKIERHLSYSVYERIRMALEELGPSYVKLGQLFSDREDLLPKELTIELKKLQSNVGPQALDVRKKIEEELGIIQEEHFSCIEEHPFASASIAQVFKAELIDGTKVAVKIKREQIAQIIEADLLIMKDVAKILEDQNEEIKKFNPVQMVSIFERSIHLELSFMHERENIDRFSRNFAEDPRIYCHKVFNGLSNNNILCMEFVDGISVTDIEGLAQLGVNPKTVAQIGFDLYMKQVLEHGYFHADPHPGNILVTNEGKLAFIDFGNMGALMPSDKEHLEDFVCYLVQRNAKGIITTLKKMTLHRSIGNERELQRDIYRIFEIIDQDSIGKINISSIIGELKSIFRKNVLVFPEYVYLLMKGLVQIDGIGRKLDSDLNFYGTLEPYAKKIIKKRMSPLHRIREGFKNIGELSETLTDIPGEVLGLLQQVKDGNLKVSHQIKGLPEIKKAMDRLVLALIISALSIGSAILVLANMPPKIFGVPLLGLIGFTASFLIGLWIVLSMLKRKN</sequence>